<reference evidence="1 2" key="1">
    <citation type="journal article" date="2016" name="Nat. Commun.">
        <title>Thousands of microbial genomes shed light on interconnected biogeochemical processes in an aquifer system.</title>
        <authorList>
            <person name="Anantharaman K."/>
            <person name="Brown C.T."/>
            <person name="Hug L.A."/>
            <person name="Sharon I."/>
            <person name="Castelle C.J."/>
            <person name="Probst A.J."/>
            <person name="Thomas B.C."/>
            <person name="Singh A."/>
            <person name="Wilkins M.J."/>
            <person name="Karaoz U."/>
            <person name="Brodie E.L."/>
            <person name="Williams K.H."/>
            <person name="Hubbard S.S."/>
            <person name="Banfield J.F."/>
        </authorList>
    </citation>
    <scope>NUCLEOTIDE SEQUENCE [LARGE SCALE GENOMIC DNA]</scope>
</reference>
<name>A0A1G2DB88_9BACT</name>
<dbReference type="InterPro" id="IPR010428">
    <property type="entry name" value="Zincin_1"/>
</dbReference>
<dbReference type="Gene3D" id="3.30.2010.20">
    <property type="match status" value="1"/>
</dbReference>
<comment type="caution">
    <text evidence="1">The sequence shown here is derived from an EMBL/GenBank/DDBJ whole genome shotgun (WGS) entry which is preliminary data.</text>
</comment>
<dbReference type="STRING" id="1798661.A3D65_03355"/>
<accession>A0A1G2DB88</accession>
<dbReference type="Pfam" id="PF06262">
    <property type="entry name" value="Zincin_1"/>
    <property type="match status" value="1"/>
</dbReference>
<evidence type="ECO:0000313" key="2">
    <source>
        <dbReference type="Proteomes" id="UP000177996"/>
    </source>
</evidence>
<dbReference type="SUPFAM" id="SSF55486">
    <property type="entry name" value="Metalloproteases ('zincins'), catalytic domain"/>
    <property type="match status" value="1"/>
</dbReference>
<organism evidence="1 2">
    <name type="scientific">Candidatus Lloydbacteria bacterium RIFCSPHIGHO2_02_FULL_50_13</name>
    <dbReference type="NCBI Taxonomy" id="1798661"/>
    <lineage>
        <taxon>Bacteria</taxon>
        <taxon>Candidatus Lloydiibacteriota</taxon>
    </lineage>
</organism>
<dbReference type="CDD" id="cd12952">
    <property type="entry name" value="MMP_ACEL2062"/>
    <property type="match status" value="1"/>
</dbReference>
<protein>
    <recommendedName>
        <fullName evidence="3">Metallopeptidase family protein</fullName>
    </recommendedName>
</protein>
<dbReference type="EMBL" id="MHLL01000012">
    <property type="protein sequence ID" value="OGZ10190.1"/>
    <property type="molecule type" value="Genomic_DNA"/>
</dbReference>
<sequence length="131" mass="14860">MTNKRFEELVAEGIDAIPERFLVKLKNVAVVIADEPTEAQLRENNIPEEETLLGLYEGIPLIERGEGYGGMVLPDKITIFKLPVLEEAGNDENAIRRVVKETVWHEIAHYFGYQDEEIEEREAKGTNFSAT</sequence>
<gene>
    <name evidence="1" type="ORF">A3D65_03355</name>
</gene>
<evidence type="ECO:0000313" key="1">
    <source>
        <dbReference type="EMBL" id="OGZ10190.1"/>
    </source>
</evidence>
<dbReference type="AlphaFoldDB" id="A0A1G2DB88"/>
<proteinExistence type="predicted"/>
<evidence type="ECO:0008006" key="3">
    <source>
        <dbReference type="Google" id="ProtNLM"/>
    </source>
</evidence>
<dbReference type="InterPro" id="IPR038555">
    <property type="entry name" value="Zincin_1_sf"/>
</dbReference>
<dbReference type="Proteomes" id="UP000177996">
    <property type="component" value="Unassembled WGS sequence"/>
</dbReference>